<gene>
    <name evidence="8" type="ORF">S01H4_29736</name>
</gene>
<dbReference type="InterPro" id="IPR001623">
    <property type="entry name" value="DnaJ_domain"/>
</dbReference>
<dbReference type="AlphaFoldDB" id="X1CEE4"/>
<dbReference type="GO" id="GO:0051082">
    <property type="term" value="F:unfolded protein binding"/>
    <property type="evidence" value="ECO:0007669"/>
    <property type="project" value="InterPro"/>
</dbReference>
<dbReference type="CDD" id="cd10719">
    <property type="entry name" value="DnaJ_zf"/>
    <property type="match status" value="1"/>
</dbReference>
<keyword evidence="2" id="KW-0677">Repeat</keyword>
<evidence type="ECO:0000313" key="8">
    <source>
        <dbReference type="EMBL" id="GAG82601.1"/>
    </source>
</evidence>
<dbReference type="InterPro" id="IPR036410">
    <property type="entry name" value="HSP_DnaJ_Cys-rich_dom_sf"/>
</dbReference>
<dbReference type="SUPFAM" id="SSF46565">
    <property type="entry name" value="Chaperone J-domain"/>
    <property type="match status" value="1"/>
</dbReference>
<proteinExistence type="predicted"/>
<evidence type="ECO:0000256" key="4">
    <source>
        <dbReference type="ARBA" id="ARBA00022833"/>
    </source>
</evidence>
<dbReference type="InterPro" id="IPR051938">
    <property type="entry name" value="Apopto_cytoskel_mod"/>
</dbReference>
<dbReference type="Gene3D" id="1.10.287.110">
    <property type="entry name" value="DnaJ domain"/>
    <property type="match status" value="1"/>
</dbReference>
<accession>X1CEE4</accession>
<feature type="domain" description="J" evidence="6">
    <location>
        <begin position="4"/>
        <end position="69"/>
    </location>
</feature>
<dbReference type="EMBL" id="BART01015293">
    <property type="protein sequence ID" value="GAG82601.1"/>
    <property type="molecule type" value="Genomic_DNA"/>
</dbReference>
<dbReference type="FunFam" id="1.10.287.110:FF:000034">
    <property type="entry name" value="Chaperone protein DnaJ"/>
    <property type="match status" value="1"/>
</dbReference>
<protein>
    <recommendedName>
        <fullName evidence="9">J domain-containing protein</fullName>
    </recommendedName>
</protein>
<dbReference type="PROSITE" id="PS51188">
    <property type="entry name" value="ZF_CR"/>
    <property type="match status" value="1"/>
</dbReference>
<dbReference type="PRINTS" id="PR00625">
    <property type="entry name" value="JDOMAIN"/>
</dbReference>
<dbReference type="PANTHER" id="PTHR44145:SF3">
    <property type="entry name" value="DNAJ HOMOLOG SUBFAMILY A MEMBER 3, MITOCHONDRIAL"/>
    <property type="match status" value="1"/>
</dbReference>
<evidence type="ECO:0000256" key="2">
    <source>
        <dbReference type="ARBA" id="ARBA00022737"/>
    </source>
</evidence>
<reference evidence="8" key="1">
    <citation type="journal article" date="2014" name="Front. Microbiol.">
        <title>High frequency of phylogenetically diverse reductive dehalogenase-homologous genes in deep subseafloor sedimentary metagenomes.</title>
        <authorList>
            <person name="Kawai M."/>
            <person name="Futagami T."/>
            <person name="Toyoda A."/>
            <person name="Takaki Y."/>
            <person name="Nishi S."/>
            <person name="Hori S."/>
            <person name="Arai W."/>
            <person name="Tsubouchi T."/>
            <person name="Morono Y."/>
            <person name="Uchiyama I."/>
            <person name="Ito T."/>
            <person name="Fujiyama A."/>
            <person name="Inagaki F."/>
            <person name="Takami H."/>
        </authorList>
    </citation>
    <scope>NUCLEOTIDE SEQUENCE</scope>
    <source>
        <strain evidence="8">Expedition CK06-06</strain>
    </source>
</reference>
<dbReference type="InterPro" id="IPR001305">
    <property type="entry name" value="HSP_DnaJ_Cys-rich_dom"/>
</dbReference>
<sequence length="226" mass="24788">MAKDFYKLLGVSRSASVADLKKAYRKLARKFHPDLNPGDKAAEAKFKEIQEAYSVLSDPKKKQQYDQFGFVGDHPPRGPQQGPQSAGFEGFDFSNFGTSSFRDFFENAFSGQPATPQARPERGQDLLYSMRIGFMDAIHGLKTRIQLTRMVSCSKCHGNGFISSQGQQMCPTCKGTGQSNMQRGFMKFATTCSTCGGSGRTPGTQCPVCHGSGADKNPIHQCEDSR</sequence>
<dbReference type="Pfam" id="PF00226">
    <property type="entry name" value="DnaJ"/>
    <property type="match status" value="1"/>
</dbReference>
<dbReference type="CDD" id="cd06257">
    <property type="entry name" value="DnaJ"/>
    <property type="match status" value="1"/>
</dbReference>
<feature type="non-terminal residue" evidence="8">
    <location>
        <position position="226"/>
    </location>
</feature>
<keyword evidence="1" id="KW-0479">Metal-binding</keyword>
<keyword evidence="3" id="KW-0863">Zinc-finger</keyword>
<keyword evidence="5" id="KW-0143">Chaperone</keyword>
<evidence type="ECO:0000256" key="3">
    <source>
        <dbReference type="ARBA" id="ARBA00022771"/>
    </source>
</evidence>
<comment type="caution">
    <text evidence="8">The sequence shown here is derived from an EMBL/GenBank/DDBJ whole genome shotgun (WGS) entry which is preliminary data.</text>
</comment>
<feature type="domain" description="CR-type" evidence="7">
    <location>
        <begin position="140"/>
        <end position="218"/>
    </location>
</feature>
<dbReference type="SUPFAM" id="SSF57938">
    <property type="entry name" value="DnaJ/Hsp40 cysteine-rich domain"/>
    <property type="match status" value="1"/>
</dbReference>
<keyword evidence="4" id="KW-0862">Zinc</keyword>
<dbReference type="PANTHER" id="PTHR44145">
    <property type="entry name" value="DNAJ HOMOLOG SUBFAMILY A MEMBER 3, MITOCHONDRIAL"/>
    <property type="match status" value="1"/>
</dbReference>
<organism evidence="8">
    <name type="scientific">marine sediment metagenome</name>
    <dbReference type="NCBI Taxonomy" id="412755"/>
    <lineage>
        <taxon>unclassified sequences</taxon>
        <taxon>metagenomes</taxon>
        <taxon>ecological metagenomes</taxon>
    </lineage>
</organism>
<evidence type="ECO:0008006" key="9">
    <source>
        <dbReference type="Google" id="ProtNLM"/>
    </source>
</evidence>
<evidence type="ECO:0000259" key="6">
    <source>
        <dbReference type="PROSITE" id="PS50076"/>
    </source>
</evidence>
<dbReference type="InterPro" id="IPR018253">
    <property type="entry name" value="DnaJ_domain_CS"/>
</dbReference>
<dbReference type="Gene3D" id="2.10.230.10">
    <property type="entry name" value="Heat shock protein DnaJ, cysteine-rich domain"/>
    <property type="match status" value="1"/>
</dbReference>
<dbReference type="SMART" id="SM00271">
    <property type="entry name" value="DnaJ"/>
    <property type="match status" value="1"/>
</dbReference>
<evidence type="ECO:0000256" key="5">
    <source>
        <dbReference type="ARBA" id="ARBA00023186"/>
    </source>
</evidence>
<dbReference type="PROSITE" id="PS50076">
    <property type="entry name" value="DNAJ_2"/>
    <property type="match status" value="1"/>
</dbReference>
<dbReference type="PROSITE" id="PS00636">
    <property type="entry name" value="DNAJ_1"/>
    <property type="match status" value="1"/>
</dbReference>
<dbReference type="InterPro" id="IPR036869">
    <property type="entry name" value="J_dom_sf"/>
</dbReference>
<dbReference type="GO" id="GO:0031072">
    <property type="term" value="F:heat shock protein binding"/>
    <property type="evidence" value="ECO:0007669"/>
    <property type="project" value="InterPro"/>
</dbReference>
<evidence type="ECO:0000256" key="1">
    <source>
        <dbReference type="ARBA" id="ARBA00022723"/>
    </source>
</evidence>
<dbReference type="GO" id="GO:0008270">
    <property type="term" value="F:zinc ion binding"/>
    <property type="evidence" value="ECO:0007669"/>
    <property type="project" value="UniProtKB-KW"/>
</dbReference>
<dbReference type="FunFam" id="2.10.230.10:FF:000002">
    <property type="entry name" value="Molecular chaperone DnaJ"/>
    <property type="match status" value="1"/>
</dbReference>
<dbReference type="Pfam" id="PF00684">
    <property type="entry name" value="DnaJ_CXXCXGXG"/>
    <property type="match status" value="1"/>
</dbReference>
<name>X1CEE4_9ZZZZ</name>
<evidence type="ECO:0000259" key="7">
    <source>
        <dbReference type="PROSITE" id="PS51188"/>
    </source>
</evidence>